<accession>A0A5J6QMP0</accession>
<dbReference type="Pfam" id="PF13400">
    <property type="entry name" value="Tad"/>
    <property type="match status" value="1"/>
</dbReference>
<dbReference type="Proteomes" id="UP000327179">
    <property type="component" value="Chromosome"/>
</dbReference>
<evidence type="ECO:0000259" key="1">
    <source>
        <dbReference type="Pfam" id="PF13400"/>
    </source>
</evidence>
<organism evidence="2 3">
    <name type="scientific">Metapseudomonas lalkuanensis</name>
    <dbReference type="NCBI Taxonomy" id="2604832"/>
    <lineage>
        <taxon>Bacteria</taxon>
        <taxon>Pseudomonadati</taxon>
        <taxon>Pseudomonadota</taxon>
        <taxon>Gammaproteobacteria</taxon>
        <taxon>Pseudomonadales</taxon>
        <taxon>Pseudomonadaceae</taxon>
        <taxon>Metapseudomonas</taxon>
    </lineage>
</organism>
<feature type="domain" description="Putative Flp pilus-assembly TadG-like N-terminal" evidence="1">
    <location>
        <begin position="18"/>
        <end position="63"/>
    </location>
</feature>
<dbReference type="KEGG" id="plal:FXN65_18955"/>
<dbReference type="AlphaFoldDB" id="A0A5J6QMP0"/>
<sequence>MNPRIPGRPCAMPRRQRGSVMALLAVAMLALVAMAALALDGGHLLVNKTRLQNAVDAAALSGAKTLSQVQGSAEAARLAREAAMDTFTRNANATGNGELAAALAADSGFVVITQSASVYGPFSVAGPVGSSPRYVRVSVPDYPLTGILWGVLSLFGGGAVDKAVAAIATAGPSPTSPCDLAPVMVCGDTGAGQHDPANGLYWGFRLGDLEVLKTAKNDTSGIGPGNFQLLDFGSGGSTVREQLAGGGTLCPEIGNNVATKPGNTVGPSVQGLNTRFGEYQGGGLSEADYPPDLVVDYNKLGNGKGALEPNLDTGVVSYLGGGGGVVSTDARGNLSTADGTALFDYNDWKSRTATCVDNPSAAGCRTNGVFERRMLKIVIGRCSGTDGGTASVPVLGFGCFFVLQPMDQQGGAAWLLGQFIQECEGDDLPGPNPSTESGPQIIQLYKTYIDDSRTPSSDS</sequence>
<dbReference type="EMBL" id="CP043311">
    <property type="protein sequence ID" value="QEY64028.1"/>
    <property type="molecule type" value="Genomic_DNA"/>
</dbReference>
<name>A0A5J6QMP0_9GAMM</name>
<keyword evidence="3" id="KW-1185">Reference proteome</keyword>
<dbReference type="InterPro" id="IPR028087">
    <property type="entry name" value="Tad_N"/>
</dbReference>
<evidence type="ECO:0000313" key="3">
    <source>
        <dbReference type="Proteomes" id="UP000327179"/>
    </source>
</evidence>
<reference evidence="2 3" key="1">
    <citation type="submission" date="2019-08" db="EMBL/GenBank/DDBJ databases">
        <title>Whole-genome Sequencing of e-waste polymer degrading bacterium Pseudomonas sp. strain PE08.</title>
        <authorList>
            <person name="Kirdat K."/>
            <person name="Debbarma P."/>
            <person name="Narawade N."/>
            <person name="Suyal D."/>
            <person name="Thorat V."/>
            <person name="Shouche Y."/>
            <person name="Goel R."/>
            <person name="Yadav A."/>
        </authorList>
    </citation>
    <scope>NUCLEOTIDE SEQUENCE [LARGE SCALE GENOMIC DNA]</scope>
    <source>
        <strain evidence="2 3">PE08</strain>
    </source>
</reference>
<protein>
    <submittedName>
        <fullName evidence="2">Pilus assembly protein</fullName>
    </submittedName>
</protein>
<proteinExistence type="predicted"/>
<evidence type="ECO:0000313" key="2">
    <source>
        <dbReference type="EMBL" id="QEY64028.1"/>
    </source>
</evidence>
<gene>
    <name evidence="2" type="ORF">FXN65_18955</name>
</gene>